<protein>
    <submittedName>
        <fullName evidence="1">Uncharacterized protein</fullName>
    </submittedName>
</protein>
<dbReference type="AlphaFoldDB" id="A0A212C9D8"/>
<dbReference type="GO" id="GO:0016192">
    <property type="term" value="P:vesicle-mediated transport"/>
    <property type="evidence" value="ECO:0007669"/>
    <property type="project" value="InterPro"/>
</dbReference>
<dbReference type="GO" id="GO:0030117">
    <property type="term" value="C:membrane coat"/>
    <property type="evidence" value="ECO:0007669"/>
    <property type="project" value="InterPro"/>
</dbReference>
<dbReference type="SUPFAM" id="SSF55711">
    <property type="entry name" value="Subdomain of clathrin and coatomer appendage domain"/>
    <property type="match status" value="1"/>
</dbReference>
<name>A0A212C9D8_CEREH</name>
<sequence length="73" mass="8054">MSACDVRQNHTCPVIHLGRQQRDVQADLCRGVFRGGHDILVRSRLLLLDTVTMQVTARSSEELPVDIVLASVG</sequence>
<dbReference type="EMBL" id="MKHE01000024">
    <property type="protein sequence ID" value="OWK02562.1"/>
    <property type="molecule type" value="Genomic_DNA"/>
</dbReference>
<keyword evidence="2" id="KW-1185">Reference proteome</keyword>
<reference evidence="1 2" key="1">
    <citation type="journal article" date="2018" name="Mol. Genet. Genomics">
        <title>The red deer Cervus elaphus genome CerEla1.0: sequencing, annotating, genes, and chromosomes.</title>
        <authorList>
            <person name="Bana N.A."/>
            <person name="Nyiri A."/>
            <person name="Nagy J."/>
            <person name="Frank K."/>
            <person name="Nagy T."/>
            <person name="Steger V."/>
            <person name="Schiller M."/>
            <person name="Lakatos P."/>
            <person name="Sugar L."/>
            <person name="Horn P."/>
            <person name="Barta E."/>
            <person name="Orosz L."/>
        </authorList>
    </citation>
    <scope>NUCLEOTIDE SEQUENCE [LARGE SCALE GENOMIC DNA]</scope>
    <source>
        <strain evidence="1">Hungarian</strain>
    </source>
</reference>
<dbReference type="GO" id="GO:0006886">
    <property type="term" value="P:intracellular protein transport"/>
    <property type="evidence" value="ECO:0007669"/>
    <property type="project" value="InterPro"/>
</dbReference>
<dbReference type="Proteomes" id="UP000242450">
    <property type="component" value="Chromosome 24"/>
</dbReference>
<organism evidence="1 2">
    <name type="scientific">Cervus elaphus hippelaphus</name>
    <name type="common">European red deer</name>
    <dbReference type="NCBI Taxonomy" id="46360"/>
    <lineage>
        <taxon>Eukaryota</taxon>
        <taxon>Metazoa</taxon>
        <taxon>Chordata</taxon>
        <taxon>Craniata</taxon>
        <taxon>Vertebrata</taxon>
        <taxon>Euteleostomi</taxon>
        <taxon>Mammalia</taxon>
        <taxon>Eutheria</taxon>
        <taxon>Laurasiatheria</taxon>
        <taxon>Artiodactyla</taxon>
        <taxon>Ruminantia</taxon>
        <taxon>Pecora</taxon>
        <taxon>Cervidae</taxon>
        <taxon>Cervinae</taxon>
        <taxon>Cervus</taxon>
    </lineage>
</organism>
<evidence type="ECO:0000313" key="1">
    <source>
        <dbReference type="EMBL" id="OWK02562.1"/>
    </source>
</evidence>
<gene>
    <name evidence="1" type="ORF">Celaphus_00010681</name>
</gene>
<dbReference type="OrthoDB" id="1074925at2759"/>
<dbReference type="InterPro" id="IPR009028">
    <property type="entry name" value="Coatomer/calthrin_app_sub_C"/>
</dbReference>
<accession>A0A212C9D8</accession>
<dbReference type="InterPro" id="IPR012295">
    <property type="entry name" value="TBP_dom_sf"/>
</dbReference>
<dbReference type="Gene3D" id="3.30.310.10">
    <property type="entry name" value="TATA-Binding Protein"/>
    <property type="match status" value="1"/>
</dbReference>
<evidence type="ECO:0000313" key="2">
    <source>
        <dbReference type="Proteomes" id="UP000242450"/>
    </source>
</evidence>
<comment type="caution">
    <text evidence="1">The sequence shown here is derived from an EMBL/GenBank/DDBJ whole genome shotgun (WGS) entry which is preliminary data.</text>
</comment>
<proteinExistence type="predicted"/>